<evidence type="ECO:0000313" key="3">
    <source>
        <dbReference type="Proteomes" id="UP001451303"/>
    </source>
</evidence>
<reference evidence="2 3" key="1">
    <citation type="submission" date="2023-09" db="EMBL/GenBank/DDBJ databases">
        <title>Multi-omics analysis of a traditional fermented food reveals byproduct-associated fungal strains for waste-to-food upcycling.</title>
        <authorList>
            <consortium name="Lawrence Berkeley National Laboratory"/>
            <person name="Rekdal V.M."/>
            <person name="Villalobos-Escobedo J.M."/>
            <person name="Rodriguez-Valeron N."/>
            <person name="Garcia M.O."/>
            <person name="Vasquez D.P."/>
            <person name="Damayanti I."/>
            <person name="Sorensen P.M."/>
            <person name="Baidoo E.E."/>
            <person name="De Carvalho A.C."/>
            <person name="Riley R."/>
            <person name="Lipzen A."/>
            <person name="He G."/>
            <person name="Yan M."/>
            <person name="Haridas S."/>
            <person name="Daum C."/>
            <person name="Yoshinaga Y."/>
            <person name="Ng V."/>
            <person name="Grigoriev I.V."/>
            <person name="Munk R."/>
            <person name="Nuraida L."/>
            <person name="Wijaya C.H."/>
            <person name="Morales P.-C."/>
            <person name="Keasling J.D."/>
        </authorList>
    </citation>
    <scope>NUCLEOTIDE SEQUENCE [LARGE SCALE GENOMIC DNA]</scope>
    <source>
        <strain evidence="2 3">FGSC 2613</strain>
    </source>
</reference>
<organism evidence="2 3">
    <name type="scientific">Neurospora intermedia</name>
    <dbReference type="NCBI Taxonomy" id="5142"/>
    <lineage>
        <taxon>Eukaryota</taxon>
        <taxon>Fungi</taxon>
        <taxon>Dikarya</taxon>
        <taxon>Ascomycota</taxon>
        <taxon>Pezizomycotina</taxon>
        <taxon>Sordariomycetes</taxon>
        <taxon>Sordariomycetidae</taxon>
        <taxon>Sordariales</taxon>
        <taxon>Sordariaceae</taxon>
        <taxon>Neurospora</taxon>
    </lineage>
</organism>
<evidence type="ECO:0000313" key="2">
    <source>
        <dbReference type="EMBL" id="KAL0475571.1"/>
    </source>
</evidence>
<name>A0ABR3DSC2_NEUIN</name>
<sequence>MVIGDGQSDERLKRIPSRKHQRRRANSKKGRIHKAETGWRRERYEIRGFCGFQVWFLLKAGGEYEDVRDLDLFPCLAIVWDVEERKPDRSMSVLNFQVHAGADWFPELRRLRGIALQLAPVVDGLSRLQP</sequence>
<feature type="compositionally biased region" description="Basic residues" evidence="1">
    <location>
        <begin position="14"/>
        <end position="32"/>
    </location>
</feature>
<feature type="region of interest" description="Disordered" evidence="1">
    <location>
        <begin position="13"/>
        <end position="34"/>
    </location>
</feature>
<comment type="caution">
    <text evidence="2">The sequence shown here is derived from an EMBL/GenBank/DDBJ whole genome shotgun (WGS) entry which is preliminary data.</text>
</comment>
<keyword evidence="3" id="KW-1185">Reference proteome</keyword>
<evidence type="ECO:0000256" key="1">
    <source>
        <dbReference type="SAM" id="MobiDB-lite"/>
    </source>
</evidence>
<dbReference type="EMBL" id="JAVLET010000001">
    <property type="protein sequence ID" value="KAL0475571.1"/>
    <property type="molecule type" value="Genomic_DNA"/>
</dbReference>
<proteinExistence type="predicted"/>
<gene>
    <name evidence="2" type="ORF">QR685DRAFT_568338</name>
</gene>
<dbReference type="Proteomes" id="UP001451303">
    <property type="component" value="Unassembled WGS sequence"/>
</dbReference>
<protein>
    <submittedName>
        <fullName evidence="2">Uncharacterized protein</fullName>
    </submittedName>
</protein>
<accession>A0ABR3DSC2</accession>